<dbReference type="Proteomes" id="UP001457282">
    <property type="component" value="Unassembled WGS sequence"/>
</dbReference>
<dbReference type="InterPro" id="IPR012340">
    <property type="entry name" value="NA-bd_OB-fold"/>
</dbReference>
<dbReference type="Pfam" id="PF02721">
    <property type="entry name" value="DUF223"/>
    <property type="match status" value="1"/>
</dbReference>
<comment type="caution">
    <text evidence="2">The sequence shown here is derived from an EMBL/GenBank/DDBJ whole genome shotgun (WGS) entry which is preliminary data.</text>
</comment>
<dbReference type="AlphaFoldDB" id="A0AAW1WWW8"/>
<accession>A0AAW1WWW8</accession>
<dbReference type="Gene3D" id="2.40.50.140">
    <property type="entry name" value="Nucleic acid-binding proteins"/>
    <property type="match status" value="1"/>
</dbReference>
<name>A0AAW1WWW8_RUBAR</name>
<protein>
    <recommendedName>
        <fullName evidence="1">Replication protein A 70 kDa DNA-binding subunit B/D first OB fold domain-containing protein</fullName>
    </recommendedName>
</protein>
<dbReference type="CDD" id="cd04480">
    <property type="entry name" value="RPA1_DBD_A_like"/>
    <property type="match status" value="1"/>
</dbReference>
<evidence type="ECO:0000313" key="3">
    <source>
        <dbReference type="Proteomes" id="UP001457282"/>
    </source>
</evidence>
<gene>
    <name evidence="2" type="ORF">M0R45_025650</name>
</gene>
<proteinExistence type="predicted"/>
<feature type="domain" description="Replication protein A 70 kDa DNA-binding subunit B/D first OB fold" evidence="1">
    <location>
        <begin position="10"/>
        <end position="109"/>
    </location>
</feature>
<dbReference type="PANTHER" id="PTHR47165">
    <property type="entry name" value="OS03G0429900 PROTEIN"/>
    <property type="match status" value="1"/>
</dbReference>
<evidence type="ECO:0000313" key="2">
    <source>
        <dbReference type="EMBL" id="KAK9928518.1"/>
    </source>
</evidence>
<evidence type="ECO:0000259" key="1">
    <source>
        <dbReference type="Pfam" id="PF02721"/>
    </source>
</evidence>
<dbReference type="EMBL" id="JBEDUW010000005">
    <property type="protein sequence ID" value="KAK9928518.1"/>
    <property type="molecule type" value="Genomic_DNA"/>
</dbReference>
<organism evidence="2 3">
    <name type="scientific">Rubus argutus</name>
    <name type="common">Southern blackberry</name>
    <dbReference type="NCBI Taxonomy" id="59490"/>
    <lineage>
        <taxon>Eukaryota</taxon>
        <taxon>Viridiplantae</taxon>
        <taxon>Streptophyta</taxon>
        <taxon>Embryophyta</taxon>
        <taxon>Tracheophyta</taxon>
        <taxon>Spermatophyta</taxon>
        <taxon>Magnoliopsida</taxon>
        <taxon>eudicotyledons</taxon>
        <taxon>Gunneridae</taxon>
        <taxon>Pentapetalae</taxon>
        <taxon>rosids</taxon>
        <taxon>fabids</taxon>
        <taxon>Rosales</taxon>
        <taxon>Rosaceae</taxon>
        <taxon>Rosoideae</taxon>
        <taxon>Rosoideae incertae sedis</taxon>
        <taxon>Rubus</taxon>
    </lineage>
</organism>
<dbReference type="InterPro" id="IPR003871">
    <property type="entry name" value="RFA1B/D_OB_1st"/>
</dbReference>
<sequence length="150" mass="17833">MQVHNNMAITYLNSIKRTQYVNIIRLRVSRVWRPKKFQTESFDGLHYVLIDEKGDSIHAIVDEHDVDHTEKMKEGCIYDIYHVHVKHNSFGYKVLDRELEIGFNEMSKIVPLSEDSCSIPKSAFEFLQYDQVEECYNRQLKEDKEQNESF</sequence>
<keyword evidence="3" id="KW-1185">Reference proteome</keyword>
<dbReference type="SUPFAM" id="SSF50249">
    <property type="entry name" value="Nucleic acid-binding proteins"/>
    <property type="match status" value="1"/>
</dbReference>
<reference evidence="2 3" key="1">
    <citation type="journal article" date="2023" name="G3 (Bethesda)">
        <title>A chromosome-length genome assembly and annotation of blackberry (Rubus argutus, cv. 'Hillquist').</title>
        <authorList>
            <person name="Bruna T."/>
            <person name="Aryal R."/>
            <person name="Dudchenko O."/>
            <person name="Sargent D.J."/>
            <person name="Mead D."/>
            <person name="Buti M."/>
            <person name="Cavallini A."/>
            <person name="Hytonen T."/>
            <person name="Andres J."/>
            <person name="Pham M."/>
            <person name="Weisz D."/>
            <person name="Mascagni F."/>
            <person name="Usai G."/>
            <person name="Natali L."/>
            <person name="Bassil N."/>
            <person name="Fernandez G.E."/>
            <person name="Lomsadze A."/>
            <person name="Armour M."/>
            <person name="Olukolu B."/>
            <person name="Poorten T."/>
            <person name="Britton C."/>
            <person name="Davik J."/>
            <person name="Ashrafi H."/>
            <person name="Aiden E.L."/>
            <person name="Borodovsky M."/>
            <person name="Worthington M."/>
        </authorList>
    </citation>
    <scope>NUCLEOTIDE SEQUENCE [LARGE SCALE GENOMIC DNA]</scope>
    <source>
        <strain evidence="2">PI 553951</strain>
    </source>
</reference>
<dbReference type="PANTHER" id="PTHR47165:SF4">
    <property type="entry name" value="OS03G0429900 PROTEIN"/>
    <property type="match status" value="1"/>
</dbReference>